<dbReference type="SUPFAM" id="SSF55729">
    <property type="entry name" value="Acyl-CoA N-acyltransferases (Nat)"/>
    <property type="match status" value="1"/>
</dbReference>
<dbReference type="Gene3D" id="3.40.630.30">
    <property type="match status" value="1"/>
</dbReference>
<keyword evidence="4" id="KW-1185">Reference proteome</keyword>
<feature type="domain" description="N-acetyltransferase" evidence="2">
    <location>
        <begin position="6"/>
        <end position="165"/>
    </location>
</feature>
<dbReference type="Proteomes" id="UP000254869">
    <property type="component" value="Unassembled WGS sequence"/>
</dbReference>
<name>A0A370IF14_9NOCA</name>
<dbReference type="STRING" id="1210086.GCA_001613105_00709"/>
<sequence>MGAADFEIRLARPEEYEAVGALTLDVYVGEGYIDPESPYVAELSDTETRAAVVDVLVAVRAGDVLGSLTVARPGTSYAAVARERELEFRMLAVGKRARGLGVGTALVREVIEIGRAEGFEAIVLTTMAPMADARRIYERLGFVHVPERDWSPRPGVPVLPVMRYGL</sequence>
<dbReference type="RefSeq" id="WP_067992086.1">
    <property type="nucleotide sequence ID" value="NZ_QQBC01000001.1"/>
</dbReference>
<dbReference type="InterPro" id="IPR016181">
    <property type="entry name" value="Acyl_CoA_acyltransferase"/>
</dbReference>
<dbReference type="GO" id="GO:0008080">
    <property type="term" value="F:N-acetyltransferase activity"/>
    <property type="evidence" value="ECO:0007669"/>
    <property type="project" value="InterPro"/>
</dbReference>
<reference evidence="3 4" key="1">
    <citation type="submission" date="2018-07" db="EMBL/GenBank/DDBJ databases">
        <title>Genomic Encyclopedia of Type Strains, Phase IV (KMG-IV): sequencing the most valuable type-strain genomes for metagenomic binning, comparative biology and taxonomic classification.</title>
        <authorList>
            <person name="Goeker M."/>
        </authorList>
    </citation>
    <scope>NUCLEOTIDE SEQUENCE [LARGE SCALE GENOMIC DNA]</scope>
    <source>
        <strain evidence="3 4">DSM 44290</strain>
    </source>
</reference>
<organism evidence="3 4">
    <name type="scientific">Nocardia pseudobrasiliensis</name>
    <dbReference type="NCBI Taxonomy" id="45979"/>
    <lineage>
        <taxon>Bacteria</taxon>
        <taxon>Bacillati</taxon>
        <taxon>Actinomycetota</taxon>
        <taxon>Actinomycetes</taxon>
        <taxon>Mycobacteriales</taxon>
        <taxon>Nocardiaceae</taxon>
        <taxon>Nocardia</taxon>
    </lineage>
</organism>
<dbReference type="EMBL" id="QQBC01000001">
    <property type="protein sequence ID" value="RDI69318.1"/>
    <property type="molecule type" value="Genomic_DNA"/>
</dbReference>
<accession>A0A370IF14</accession>
<proteinExistence type="predicted"/>
<comment type="caution">
    <text evidence="3">The sequence shown here is derived from an EMBL/GenBank/DDBJ whole genome shotgun (WGS) entry which is preliminary data.</text>
</comment>
<dbReference type="PROSITE" id="PS51186">
    <property type="entry name" value="GNAT"/>
    <property type="match status" value="1"/>
</dbReference>
<dbReference type="AlphaFoldDB" id="A0A370IF14"/>
<keyword evidence="1 3" id="KW-0808">Transferase</keyword>
<dbReference type="InterPro" id="IPR050769">
    <property type="entry name" value="NAT_camello-type"/>
</dbReference>
<evidence type="ECO:0000256" key="1">
    <source>
        <dbReference type="ARBA" id="ARBA00022679"/>
    </source>
</evidence>
<protein>
    <submittedName>
        <fullName evidence="3">Putative N-acetyltransferase YhbS</fullName>
    </submittedName>
</protein>
<dbReference type="CDD" id="cd04301">
    <property type="entry name" value="NAT_SF"/>
    <property type="match status" value="1"/>
</dbReference>
<evidence type="ECO:0000313" key="4">
    <source>
        <dbReference type="Proteomes" id="UP000254869"/>
    </source>
</evidence>
<dbReference type="InterPro" id="IPR000182">
    <property type="entry name" value="GNAT_dom"/>
</dbReference>
<evidence type="ECO:0000259" key="2">
    <source>
        <dbReference type="PROSITE" id="PS51186"/>
    </source>
</evidence>
<dbReference type="PANTHER" id="PTHR13947:SF37">
    <property type="entry name" value="LD18367P"/>
    <property type="match status" value="1"/>
</dbReference>
<dbReference type="PANTHER" id="PTHR13947">
    <property type="entry name" value="GNAT FAMILY N-ACETYLTRANSFERASE"/>
    <property type="match status" value="1"/>
</dbReference>
<dbReference type="Pfam" id="PF00583">
    <property type="entry name" value="Acetyltransf_1"/>
    <property type="match status" value="1"/>
</dbReference>
<evidence type="ECO:0000313" key="3">
    <source>
        <dbReference type="EMBL" id="RDI69318.1"/>
    </source>
</evidence>
<gene>
    <name evidence="3" type="ORF">DFR76_101856</name>
</gene>